<dbReference type="InterPro" id="IPR036291">
    <property type="entry name" value="NAD(P)-bd_dom_sf"/>
</dbReference>
<protein>
    <recommendedName>
        <fullName evidence="3">NAD(P)-binding protein</fullName>
    </recommendedName>
</protein>
<dbReference type="Gene3D" id="3.40.50.720">
    <property type="entry name" value="NAD(P)-binding Rossmann-like Domain"/>
    <property type="match status" value="1"/>
</dbReference>
<accession>A0A319DR37</accession>
<gene>
    <name evidence="1" type="ORF">BO71DRAFT_404819</name>
</gene>
<dbReference type="Proteomes" id="UP000247810">
    <property type="component" value="Unassembled WGS sequence"/>
</dbReference>
<dbReference type="EMBL" id="KZ825797">
    <property type="protein sequence ID" value="PYI00101.1"/>
    <property type="molecule type" value="Genomic_DNA"/>
</dbReference>
<keyword evidence="2" id="KW-1185">Reference proteome</keyword>
<dbReference type="AlphaFoldDB" id="A0A319DR37"/>
<name>A0A319DR37_9EURO</name>
<sequence length="141" mass="15551">MQPGAERSGLSEQGLDPWQGVSHAERIYQNRSDLAWQLSVNVTGTYNVLRHCIPLMESSKVKKVVNISSAYGSISLARQWARVNLWLKSDMGGQDADLTVPEGAEAVLKILIETDGKDDGSFKNVQVAGWEGKYDGENLSW</sequence>
<dbReference type="SUPFAM" id="SSF51735">
    <property type="entry name" value="NAD(P)-binding Rossmann-fold domains"/>
    <property type="match status" value="1"/>
</dbReference>
<dbReference type="VEuPathDB" id="FungiDB:BO71DRAFT_404819"/>
<evidence type="ECO:0000313" key="1">
    <source>
        <dbReference type="EMBL" id="PYI00101.1"/>
    </source>
</evidence>
<dbReference type="OrthoDB" id="7289984at2759"/>
<evidence type="ECO:0000313" key="2">
    <source>
        <dbReference type="Proteomes" id="UP000247810"/>
    </source>
</evidence>
<proteinExistence type="predicted"/>
<reference evidence="1 2" key="1">
    <citation type="submission" date="2018-02" db="EMBL/GenBank/DDBJ databases">
        <title>The genomes of Aspergillus section Nigri reveals drivers in fungal speciation.</title>
        <authorList>
            <consortium name="DOE Joint Genome Institute"/>
            <person name="Vesth T.C."/>
            <person name="Nybo J."/>
            <person name="Theobald S."/>
            <person name="Brandl J."/>
            <person name="Frisvad J.C."/>
            <person name="Nielsen K.F."/>
            <person name="Lyhne E.K."/>
            <person name="Kogle M.E."/>
            <person name="Kuo A."/>
            <person name="Riley R."/>
            <person name="Clum A."/>
            <person name="Nolan M."/>
            <person name="Lipzen A."/>
            <person name="Salamov A."/>
            <person name="Henrissat B."/>
            <person name="Wiebenga A."/>
            <person name="De vries R.P."/>
            <person name="Grigoriev I.V."/>
            <person name="Mortensen U.H."/>
            <person name="Andersen M.R."/>
            <person name="Baker S.E."/>
        </authorList>
    </citation>
    <scope>NUCLEOTIDE SEQUENCE [LARGE SCALE GENOMIC DNA]</scope>
    <source>
        <strain evidence="1 2">CBS 707.79</strain>
    </source>
</reference>
<organism evidence="1 2">
    <name type="scientific">Aspergillus ellipticus CBS 707.79</name>
    <dbReference type="NCBI Taxonomy" id="1448320"/>
    <lineage>
        <taxon>Eukaryota</taxon>
        <taxon>Fungi</taxon>
        <taxon>Dikarya</taxon>
        <taxon>Ascomycota</taxon>
        <taxon>Pezizomycotina</taxon>
        <taxon>Eurotiomycetes</taxon>
        <taxon>Eurotiomycetidae</taxon>
        <taxon>Eurotiales</taxon>
        <taxon>Aspergillaceae</taxon>
        <taxon>Aspergillus</taxon>
        <taxon>Aspergillus subgen. Circumdati</taxon>
    </lineage>
</organism>
<evidence type="ECO:0008006" key="3">
    <source>
        <dbReference type="Google" id="ProtNLM"/>
    </source>
</evidence>